<accession>A0A397VPW0</accession>
<evidence type="ECO:0000313" key="2">
    <source>
        <dbReference type="Proteomes" id="UP000266673"/>
    </source>
</evidence>
<dbReference type="Proteomes" id="UP000266673">
    <property type="component" value="Unassembled WGS sequence"/>
</dbReference>
<feature type="non-terminal residue" evidence="1">
    <location>
        <position position="87"/>
    </location>
</feature>
<dbReference type="EMBL" id="QKWP01000332">
    <property type="protein sequence ID" value="RIB21953.1"/>
    <property type="molecule type" value="Genomic_DNA"/>
</dbReference>
<name>A0A397VPW0_9GLOM</name>
<evidence type="ECO:0000313" key="1">
    <source>
        <dbReference type="EMBL" id="RIB21953.1"/>
    </source>
</evidence>
<protein>
    <submittedName>
        <fullName evidence="1">Uncharacterized protein</fullName>
    </submittedName>
</protein>
<sequence length="87" mass="10815">LWARAADSEICHIKTMMIVKSYWQLIKHDHLYKFYKLQIDHLCYILITRVINQQLYQLHLLQQGHYSVPWRKEFKQEWKKLEKKESL</sequence>
<gene>
    <name evidence="1" type="ORF">C2G38_1912626</name>
</gene>
<organism evidence="1 2">
    <name type="scientific">Gigaspora rosea</name>
    <dbReference type="NCBI Taxonomy" id="44941"/>
    <lineage>
        <taxon>Eukaryota</taxon>
        <taxon>Fungi</taxon>
        <taxon>Fungi incertae sedis</taxon>
        <taxon>Mucoromycota</taxon>
        <taxon>Glomeromycotina</taxon>
        <taxon>Glomeromycetes</taxon>
        <taxon>Diversisporales</taxon>
        <taxon>Gigasporaceae</taxon>
        <taxon>Gigaspora</taxon>
    </lineage>
</organism>
<keyword evidence="2" id="KW-1185">Reference proteome</keyword>
<feature type="non-terminal residue" evidence="1">
    <location>
        <position position="1"/>
    </location>
</feature>
<dbReference type="AlphaFoldDB" id="A0A397VPW0"/>
<proteinExistence type="predicted"/>
<dbReference type="OrthoDB" id="2357400at2759"/>
<comment type="caution">
    <text evidence="1">The sequence shown here is derived from an EMBL/GenBank/DDBJ whole genome shotgun (WGS) entry which is preliminary data.</text>
</comment>
<reference evidence="1 2" key="1">
    <citation type="submission" date="2018-06" db="EMBL/GenBank/DDBJ databases">
        <title>Comparative genomics reveals the genomic features of Rhizophagus irregularis, R. cerebriforme, R. diaphanum and Gigaspora rosea, and their symbiotic lifestyle signature.</title>
        <authorList>
            <person name="Morin E."/>
            <person name="San Clemente H."/>
            <person name="Chen E.C.H."/>
            <person name="De La Providencia I."/>
            <person name="Hainaut M."/>
            <person name="Kuo A."/>
            <person name="Kohler A."/>
            <person name="Murat C."/>
            <person name="Tang N."/>
            <person name="Roy S."/>
            <person name="Loubradou J."/>
            <person name="Henrissat B."/>
            <person name="Grigoriev I.V."/>
            <person name="Corradi N."/>
            <person name="Roux C."/>
            <person name="Martin F.M."/>
        </authorList>
    </citation>
    <scope>NUCLEOTIDE SEQUENCE [LARGE SCALE GENOMIC DNA]</scope>
    <source>
        <strain evidence="1 2">DAOM 194757</strain>
    </source>
</reference>